<feature type="domain" description="NADP-dependent oxidoreductase" evidence="3">
    <location>
        <begin position="23"/>
        <end position="318"/>
    </location>
</feature>
<dbReference type="SUPFAM" id="SSF51430">
    <property type="entry name" value="NAD(P)-linked oxidoreductase"/>
    <property type="match status" value="2"/>
</dbReference>
<organism evidence="4 5">
    <name type="scientific">Malus baccata</name>
    <name type="common">Siberian crab apple</name>
    <name type="synonym">Pyrus baccata</name>
    <dbReference type="NCBI Taxonomy" id="106549"/>
    <lineage>
        <taxon>Eukaryota</taxon>
        <taxon>Viridiplantae</taxon>
        <taxon>Streptophyta</taxon>
        <taxon>Embryophyta</taxon>
        <taxon>Tracheophyta</taxon>
        <taxon>Spermatophyta</taxon>
        <taxon>Magnoliopsida</taxon>
        <taxon>eudicotyledons</taxon>
        <taxon>Gunneridae</taxon>
        <taxon>Pentapetalae</taxon>
        <taxon>rosids</taxon>
        <taxon>fabids</taxon>
        <taxon>Rosales</taxon>
        <taxon>Rosaceae</taxon>
        <taxon>Amygdaloideae</taxon>
        <taxon>Maleae</taxon>
        <taxon>Malus</taxon>
    </lineage>
</organism>
<dbReference type="PANTHER" id="PTHR43625:SF80">
    <property type="entry name" value="ALDO-KETO REDUCTASE 1-RELATED"/>
    <property type="match status" value="1"/>
</dbReference>
<evidence type="ECO:0000256" key="1">
    <source>
        <dbReference type="ARBA" id="ARBA00022857"/>
    </source>
</evidence>
<keyword evidence="2" id="KW-0560">Oxidoreductase</keyword>
<evidence type="ECO:0000256" key="2">
    <source>
        <dbReference type="ARBA" id="ARBA00023002"/>
    </source>
</evidence>
<keyword evidence="1" id="KW-0521">NADP</keyword>
<dbReference type="InterPro" id="IPR050791">
    <property type="entry name" value="Aldo-Keto_reductase"/>
</dbReference>
<dbReference type="InterPro" id="IPR023210">
    <property type="entry name" value="NADP_OxRdtase_dom"/>
</dbReference>
<dbReference type="EMBL" id="VIEB01000380">
    <property type="protein sequence ID" value="TQD92966.1"/>
    <property type="molecule type" value="Genomic_DNA"/>
</dbReference>
<gene>
    <name evidence="4" type="ORF">C1H46_021446</name>
</gene>
<dbReference type="AlphaFoldDB" id="A0A540M2Q7"/>
<dbReference type="STRING" id="106549.A0A540M2Q7"/>
<dbReference type="InterPro" id="IPR036812">
    <property type="entry name" value="NAD(P)_OxRdtase_dom_sf"/>
</dbReference>
<dbReference type="CDD" id="cd19145">
    <property type="entry name" value="AKR_AKR13D1"/>
    <property type="match status" value="1"/>
</dbReference>
<proteinExistence type="predicted"/>
<dbReference type="Proteomes" id="UP000315295">
    <property type="component" value="Unassembled WGS sequence"/>
</dbReference>
<reference evidence="4 5" key="1">
    <citation type="journal article" date="2019" name="G3 (Bethesda)">
        <title>Sequencing of a Wild Apple (Malus baccata) Genome Unravels the Differences Between Cultivated and Wild Apple Species Regarding Disease Resistance and Cold Tolerance.</title>
        <authorList>
            <person name="Chen X."/>
        </authorList>
    </citation>
    <scope>NUCLEOTIDE SEQUENCE [LARGE SCALE GENOMIC DNA]</scope>
    <source>
        <strain evidence="5">cv. Shandingzi</strain>
        <tissue evidence="4">Leaves</tissue>
    </source>
</reference>
<protein>
    <recommendedName>
        <fullName evidence="3">NADP-dependent oxidoreductase domain-containing protein</fullName>
    </recommendedName>
</protein>
<accession>A0A540M2Q7</accession>
<name>A0A540M2Q7_MALBA</name>
<dbReference type="Gene3D" id="3.20.20.100">
    <property type="entry name" value="NADP-dependent oxidoreductase domain"/>
    <property type="match status" value="2"/>
</dbReference>
<sequence length="721" mass="79761">MAEGQEIQIPRVKLGTQGLEVSKLGFGCMGLSWINSPDAEKEGISVIKHAFSRGITFFDTSDVYGTDHSNEILVGKALKEMPREKVQLATKFGVVSVSIGHQRPRMEVRGDPEYVRSCCEASLKRLGVDYIDLYYQHRVDQSVPIEDTMGELKKLVEEGKIKYIGLSEASPDTIRRAHAVHPITAIQMEWSLWTRDIEEEIVPLCRERGIGIVPYSPLGRGFFAGKAVLEKLDSNVHAAAHPRLTGENLEKNKQIYYRIENLAKNHECSAAQLALSWVLHRGNDVVPIPGTTKIKNLDANIGALALKLKEEDLKEISDAVPLDEVAGEKTYEIAPADPTTLRVGGLLKSRERELAREAKILEAWQKRTKSKFKELNSAAKDLRFPDYPSWINPEKSNFFAANKPNYVVKMQNLVKFQELILDTGDLKVSKLGFGCMGLTGTYNSPVADEDGIAIIKHAFNKAITFFDTADAYGPHTNEVLVGKALKQLPREKVQLATKFGIVGVVPPAGVVVKGTPEYVRSCCEASLKRLDVDYIDLYYYHRVDTSVPIEETMDELKKLVEEGKIKYIGLSAASPDTIRGAHAVHPITALQMEWSLWTRDIEEEIVPLCRELGVGIVPYSPLGRGFFGGKAVVESLPANSFAIALAWVLHQGLDVVPIPGTTKIKNLDANIGSLGVKLTEEDAKEVSDAVPIDQVAGERAFVLLMALQWKFANTPPKESKI</sequence>
<keyword evidence="5" id="KW-1185">Reference proteome</keyword>
<feature type="domain" description="NADP-dependent oxidoreductase" evidence="3">
    <location>
        <begin position="430"/>
        <end position="631"/>
    </location>
</feature>
<dbReference type="PANTHER" id="PTHR43625">
    <property type="entry name" value="AFLATOXIN B1 ALDEHYDE REDUCTASE"/>
    <property type="match status" value="1"/>
</dbReference>
<dbReference type="GO" id="GO:0016491">
    <property type="term" value="F:oxidoreductase activity"/>
    <property type="evidence" value="ECO:0007669"/>
    <property type="project" value="UniProtKB-KW"/>
</dbReference>
<evidence type="ECO:0000259" key="3">
    <source>
        <dbReference type="Pfam" id="PF00248"/>
    </source>
</evidence>
<dbReference type="Pfam" id="PF00248">
    <property type="entry name" value="Aldo_ket_red"/>
    <property type="match status" value="2"/>
</dbReference>
<evidence type="ECO:0000313" key="4">
    <source>
        <dbReference type="EMBL" id="TQD92966.1"/>
    </source>
</evidence>
<dbReference type="GO" id="GO:0005737">
    <property type="term" value="C:cytoplasm"/>
    <property type="evidence" value="ECO:0007669"/>
    <property type="project" value="TreeGrafter"/>
</dbReference>
<comment type="caution">
    <text evidence="4">The sequence shown here is derived from an EMBL/GenBank/DDBJ whole genome shotgun (WGS) entry which is preliminary data.</text>
</comment>
<evidence type="ECO:0000313" key="5">
    <source>
        <dbReference type="Proteomes" id="UP000315295"/>
    </source>
</evidence>